<keyword evidence="6" id="KW-0732">Signal</keyword>
<dbReference type="InterPro" id="IPR015500">
    <property type="entry name" value="Peptidase_S8_subtilisin-rel"/>
</dbReference>
<evidence type="ECO:0000256" key="6">
    <source>
        <dbReference type="SAM" id="SignalP"/>
    </source>
</evidence>
<gene>
    <name evidence="8" type="ORF">Fcan01_06028</name>
</gene>
<dbReference type="OrthoDB" id="206201at2759"/>
<dbReference type="STRING" id="158441.A0A226EU20"/>
<comment type="caution">
    <text evidence="5">Lacks conserved residue(s) required for the propagation of feature annotation.</text>
</comment>
<organism evidence="8 9">
    <name type="scientific">Folsomia candida</name>
    <name type="common">Springtail</name>
    <dbReference type="NCBI Taxonomy" id="158441"/>
    <lineage>
        <taxon>Eukaryota</taxon>
        <taxon>Metazoa</taxon>
        <taxon>Ecdysozoa</taxon>
        <taxon>Arthropoda</taxon>
        <taxon>Hexapoda</taxon>
        <taxon>Collembola</taxon>
        <taxon>Entomobryomorpha</taxon>
        <taxon>Isotomoidea</taxon>
        <taxon>Isotomidae</taxon>
        <taxon>Proisotominae</taxon>
        <taxon>Folsomia</taxon>
    </lineage>
</organism>
<feature type="chain" id="PRO_5013234424" evidence="6">
    <location>
        <begin position="20"/>
        <end position="323"/>
    </location>
</feature>
<evidence type="ECO:0000256" key="2">
    <source>
        <dbReference type="ARBA" id="ARBA00022670"/>
    </source>
</evidence>
<accession>A0A226EU20</accession>
<comment type="caution">
    <text evidence="8">The sequence shown here is derived from an EMBL/GenBank/DDBJ whole genome shotgun (WGS) entry which is preliminary data.</text>
</comment>
<dbReference type="Proteomes" id="UP000198287">
    <property type="component" value="Unassembled WGS sequence"/>
</dbReference>
<dbReference type="PRINTS" id="PR00723">
    <property type="entry name" value="SUBTILISIN"/>
</dbReference>
<protein>
    <submittedName>
        <fullName evidence="8">Bacillopeptidase F</fullName>
    </submittedName>
</protein>
<reference evidence="8 9" key="1">
    <citation type="submission" date="2015-12" db="EMBL/GenBank/DDBJ databases">
        <title>The genome of Folsomia candida.</title>
        <authorList>
            <person name="Faddeeva A."/>
            <person name="Derks M.F."/>
            <person name="Anvar Y."/>
            <person name="Smit S."/>
            <person name="Van Straalen N."/>
            <person name="Roelofs D."/>
        </authorList>
    </citation>
    <scope>NUCLEOTIDE SEQUENCE [LARGE SCALE GENOMIC DNA]</scope>
    <source>
        <strain evidence="8 9">VU population</strain>
        <tissue evidence="8">Whole body</tissue>
    </source>
</reference>
<evidence type="ECO:0000256" key="5">
    <source>
        <dbReference type="PROSITE-ProRule" id="PRU01240"/>
    </source>
</evidence>
<dbReference type="PANTHER" id="PTHR43399:SF4">
    <property type="entry name" value="CELL WALL-ASSOCIATED PROTEASE"/>
    <property type="match status" value="1"/>
</dbReference>
<evidence type="ECO:0000256" key="3">
    <source>
        <dbReference type="ARBA" id="ARBA00022801"/>
    </source>
</evidence>
<comment type="similarity">
    <text evidence="1 5">Belongs to the peptidase S8 family.</text>
</comment>
<name>A0A226EU20_FOLCA</name>
<evidence type="ECO:0000256" key="4">
    <source>
        <dbReference type="ARBA" id="ARBA00022825"/>
    </source>
</evidence>
<feature type="signal peptide" evidence="6">
    <location>
        <begin position="1"/>
        <end position="19"/>
    </location>
</feature>
<dbReference type="PROSITE" id="PS00137">
    <property type="entry name" value="SUBTILASE_HIS"/>
    <property type="match status" value="1"/>
</dbReference>
<dbReference type="SUPFAM" id="SSF52743">
    <property type="entry name" value="Subtilisin-like"/>
    <property type="match status" value="1"/>
</dbReference>
<dbReference type="InterPro" id="IPR022398">
    <property type="entry name" value="Peptidase_S8_His-AS"/>
</dbReference>
<dbReference type="EMBL" id="LNIX01000002">
    <property type="protein sequence ID" value="OXA61019.1"/>
    <property type="molecule type" value="Genomic_DNA"/>
</dbReference>
<sequence>MLRHLVILTFLTVVTSSQGAGVVRLGESLKGLLAGSRRDIVIEMEPVLGQVLTNPSLLGLTGDVRRNQVIGLLQERSRISQIPVMNALTTLGLADRAKPYWVANRIVVRDVDIGAIQALSKFSFGLPMLIREPIKAKIYPVVTIEEKNDQPKVASTRAGDLQYGVAKINANKVWDKGNRGEGIVVGIIDTGANTRHIALRDNYKNDQYSWKDAFGKYDDPYDGNGHGTHCAGTICGTTNGIGVAPGAKFIACRGLDDEGSGDDTTLMTCGQFMACPSGNSSTDGTTRATCTGFPHVISNSWGGLVGGQDFYNSIINCNVYMHD</sequence>
<dbReference type="GO" id="GO:0004252">
    <property type="term" value="F:serine-type endopeptidase activity"/>
    <property type="evidence" value="ECO:0007669"/>
    <property type="project" value="InterPro"/>
</dbReference>
<keyword evidence="3" id="KW-0378">Hydrolase</keyword>
<dbReference type="OMA" id="WITNRIF"/>
<dbReference type="Gene3D" id="3.40.50.200">
    <property type="entry name" value="Peptidase S8/S53 domain"/>
    <property type="match status" value="1"/>
</dbReference>
<evidence type="ECO:0000313" key="8">
    <source>
        <dbReference type="EMBL" id="OXA61019.1"/>
    </source>
</evidence>
<dbReference type="InterPro" id="IPR000209">
    <property type="entry name" value="Peptidase_S8/S53_dom"/>
</dbReference>
<dbReference type="AlphaFoldDB" id="A0A226EU20"/>
<dbReference type="Pfam" id="PF00082">
    <property type="entry name" value="Peptidase_S8"/>
    <property type="match status" value="1"/>
</dbReference>
<dbReference type="PANTHER" id="PTHR43399">
    <property type="entry name" value="SUBTILISIN-RELATED"/>
    <property type="match status" value="1"/>
</dbReference>
<evidence type="ECO:0000313" key="9">
    <source>
        <dbReference type="Proteomes" id="UP000198287"/>
    </source>
</evidence>
<dbReference type="InterPro" id="IPR051048">
    <property type="entry name" value="Peptidase_S8/S53_subtilisin"/>
</dbReference>
<dbReference type="GO" id="GO:0006508">
    <property type="term" value="P:proteolysis"/>
    <property type="evidence" value="ECO:0007669"/>
    <property type="project" value="UniProtKB-KW"/>
</dbReference>
<evidence type="ECO:0000259" key="7">
    <source>
        <dbReference type="Pfam" id="PF00082"/>
    </source>
</evidence>
<evidence type="ECO:0000256" key="1">
    <source>
        <dbReference type="ARBA" id="ARBA00011073"/>
    </source>
</evidence>
<keyword evidence="9" id="KW-1185">Reference proteome</keyword>
<proteinExistence type="inferred from homology"/>
<keyword evidence="4" id="KW-0720">Serine protease</keyword>
<feature type="domain" description="Peptidase S8/S53" evidence="7">
    <location>
        <begin position="180"/>
        <end position="303"/>
    </location>
</feature>
<dbReference type="InterPro" id="IPR036852">
    <property type="entry name" value="Peptidase_S8/S53_dom_sf"/>
</dbReference>
<keyword evidence="2" id="KW-0645">Protease</keyword>
<dbReference type="PROSITE" id="PS51892">
    <property type="entry name" value="SUBTILASE"/>
    <property type="match status" value="1"/>
</dbReference>